<feature type="region of interest" description="Disordered" evidence="1">
    <location>
        <begin position="268"/>
        <end position="315"/>
    </location>
</feature>
<proteinExistence type="predicted"/>
<organism evidence="2 3">
    <name type="scientific">Devosia equisanguinis</name>
    <dbReference type="NCBI Taxonomy" id="2490941"/>
    <lineage>
        <taxon>Bacteria</taxon>
        <taxon>Pseudomonadati</taxon>
        <taxon>Pseudomonadota</taxon>
        <taxon>Alphaproteobacteria</taxon>
        <taxon>Hyphomicrobiales</taxon>
        <taxon>Devosiaceae</taxon>
        <taxon>Devosia</taxon>
    </lineage>
</organism>
<dbReference type="RefSeq" id="WP_126150816.1">
    <property type="nucleotide sequence ID" value="NZ_JBHTMH010000001.1"/>
</dbReference>
<evidence type="ECO:0000256" key="1">
    <source>
        <dbReference type="SAM" id="MobiDB-lite"/>
    </source>
</evidence>
<dbReference type="InterPro" id="IPR031482">
    <property type="entry name" value="CBP_BcsN"/>
</dbReference>
<evidence type="ECO:0008006" key="4">
    <source>
        <dbReference type="Google" id="ProtNLM"/>
    </source>
</evidence>
<dbReference type="AlphaFoldDB" id="A0A447ICS9"/>
<dbReference type="OrthoDB" id="7948789at2"/>
<protein>
    <recommendedName>
        <fullName evidence="4">Cellulose biosynthesis protein BcsN</fullName>
    </recommendedName>
</protein>
<name>A0A447ICS9_9HYPH</name>
<sequence length="315" mass="32791">MTPKAGTASFPPFRSGLARALCAAGLIGLLLSGCASNRTNVPQEARIVTPSESVILPPPGGPALVKVTTTSFPNAIRQDVWLETTARSTGENKISVIRFTDKGGDGSDARLRDIPFTNVNLTEEALAAWPGSGMAVSPFYVQNDYGPFGYAIGKPANGDTCIYAWQRIDPMLKPSGAVDRGAIVIRLQMCRQRSTEQQLLEVMYRLRLNTAVFPPNKAPALIGRNSAPIRPIGVEGFAEVIPINVAPQSTNPVKAVATKPVAAPLPAGTPLVPSPGTPAAGTVIVPSPSTSTSTSTTGPVVPRPPSSGTSTSTGQ</sequence>
<dbReference type="EMBL" id="UZWD01000029">
    <property type="protein sequence ID" value="VDS05274.1"/>
    <property type="molecule type" value="Genomic_DNA"/>
</dbReference>
<dbReference type="Proteomes" id="UP000268844">
    <property type="component" value="Unassembled WGS sequence"/>
</dbReference>
<gene>
    <name evidence="2" type="ORF">DEVEQU_02415</name>
</gene>
<feature type="compositionally biased region" description="Low complexity" evidence="1">
    <location>
        <begin position="281"/>
        <end position="315"/>
    </location>
</feature>
<evidence type="ECO:0000313" key="2">
    <source>
        <dbReference type="EMBL" id="VDS05274.1"/>
    </source>
</evidence>
<evidence type="ECO:0000313" key="3">
    <source>
        <dbReference type="Proteomes" id="UP000268844"/>
    </source>
</evidence>
<accession>A0A447ICS9</accession>
<dbReference type="PROSITE" id="PS51257">
    <property type="entry name" value="PROKAR_LIPOPROTEIN"/>
    <property type="match status" value="1"/>
</dbReference>
<keyword evidence="3" id="KW-1185">Reference proteome</keyword>
<dbReference type="Pfam" id="PF17038">
    <property type="entry name" value="CBP_BcsN"/>
    <property type="match status" value="1"/>
</dbReference>
<reference evidence="2 3" key="1">
    <citation type="submission" date="2018-12" db="EMBL/GenBank/DDBJ databases">
        <authorList>
            <person name="Criscuolo A."/>
        </authorList>
    </citation>
    <scope>NUCLEOTIDE SEQUENCE [LARGE SCALE GENOMIC DNA]</scope>
    <source>
        <strain evidence="2">ACIP1116281</strain>
    </source>
</reference>